<dbReference type="RefSeq" id="WP_093278201.1">
    <property type="nucleotide sequence ID" value="NZ_FNDD01000031.1"/>
</dbReference>
<dbReference type="EMBL" id="FNDD01000031">
    <property type="protein sequence ID" value="SDH82652.1"/>
    <property type="molecule type" value="Genomic_DNA"/>
</dbReference>
<name>A0A1G8FKG6_9VIBR</name>
<sequence>MLRLPCFMLSVVMVWTPNTSSKEHRMSSLIEPLSPSATKFSSASKPVVVLRPQVRRIPRFESLLADRVPQHRYAIHLLNDAEIATLHAIQPLSSQRHYLSNGDRLHAPVSTTLSEVWGVYRQRQSFTRQVSSDNVSSRTAFLLVAQARVIQDQPHWLSLEKVHQEVRPSDVLMPLETSIASDVETNSASLPNAQLLGSVVGEHYVATDRWLVIDKGYQDGMQRGAHYRVTKGLSGTQAVGELQVMRVYPRMSVAKVVTSQMPIRSGYHAWPMAFTLVENAQ</sequence>
<dbReference type="OrthoDB" id="9765158at2"/>
<dbReference type="STRING" id="861298.SAMN04488136_13112"/>
<gene>
    <name evidence="1" type="ORF">SAMN04488136_13112</name>
</gene>
<accession>A0A1G8FKG6</accession>
<reference evidence="1 2" key="1">
    <citation type="submission" date="2016-10" db="EMBL/GenBank/DDBJ databases">
        <authorList>
            <person name="de Groot N.N."/>
        </authorList>
    </citation>
    <scope>NUCLEOTIDE SEQUENCE [LARGE SCALE GENOMIC DNA]</scope>
    <source>
        <strain evidence="1 2">CGMCC 1.10228</strain>
    </source>
</reference>
<evidence type="ECO:0000313" key="2">
    <source>
        <dbReference type="Proteomes" id="UP000198854"/>
    </source>
</evidence>
<proteinExistence type="predicted"/>
<protein>
    <submittedName>
        <fullName evidence="1">Uncharacterized protein</fullName>
    </submittedName>
</protein>
<keyword evidence="2" id="KW-1185">Reference proteome</keyword>
<dbReference type="Proteomes" id="UP000198854">
    <property type="component" value="Unassembled WGS sequence"/>
</dbReference>
<evidence type="ECO:0000313" key="1">
    <source>
        <dbReference type="EMBL" id="SDH82652.1"/>
    </source>
</evidence>
<dbReference type="AlphaFoldDB" id="A0A1G8FKG6"/>
<organism evidence="1 2">
    <name type="scientific">Vibrio xiamenensis</name>
    <dbReference type="NCBI Taxonomy" id="861298"/>
    <lineage>
        <taxon>Bacteria</taxon>
        <taxon>Pseudomonadati</taxon>
        <taxon>Pseudomonadota</taxon>
        <taxon>Gammaproteobacteria</taxon>
        <taxon>Vibrionales</taxon>
        <taxon>Vibrionaceae</taxon>
        <taxon>Vibrio</taxon>
    </lineage>
</organism>